<reference evidence="2 3" key="1">
    <citation type="submission" date="2018-03" db="EMBL/GenBank/DDBJ databases">
        <title>Genomic Encyclopedia of Archaeal and Bacterial Type Strains, Phase II (KMG-II): from individual species to whole genera.</title>
        <authorList>
            <person name="Goeker M."/>
        </authorList>
    </citation>
    <scope>NUCLEOTIDE SEQUENCE [LARGE SCALE GENOMIC DNA]</scope>
    <source>
        <strain evidence="2 3">DSM 45601</strain>
    </source>
</reference>
<protein>
    <submittedName>
        <fullName evidence="2">Uncharacterized protein</fullName>
    </submittedName>
</protein>
<gene>
    <name evidence="2" type="ORF">CLV72_101472</name>
</gene>
<name>A0A2T0QD49_9ACTN</name>
<keyword evidence="1" id="KW-0812">Transmembrane</keyword>
<feature type="transmembrane region" description="Helical" evidence="1">
    <location>
        <begin position="6"/>
        <end position="28"/>
    </location>
</feature>
<sequence>MIGAVIAVGMVLFAAGVGLGAFVLMSLANRSKSKD</sequence>
<proteinExistence type="predicted"/>
<comment type="caution">
    <text evidence="2">The sequence shown here is derived from an EMBL/GenBank/DDBJ whole genome shotgun (WGS) entry which is preliminary data.</text>
</comment>
<keyword evidence="1" id="KW-1133">Transmembrane helix</keyword>
<evidence type="ECO:0000313" key="3">
    <source>
        <dbReference type="Proteomes" id="UP000237846"/>
    </source>
</evidence>
<evidence type="ECO:0000256" key="1">
    <source>
        <dbReference type="SAM" id="Phobius"/>
    </source>
</evidence>
<dbReference type="AlphaFoldDB" id="A0A2T0QD49"/>
<dbReference type="EMBL" id="PVZC01000001">
    <property type="protein sequence ID" value="PRY01874.1"/>
    <property type="molecule type" value="Genomic_DNA"/>
</dbReference>
<evidence type="ECO:0000313" key="2">
    <source>
        <dbReference type="EMBL" id="PRY01874.1"/>
    </source>
</evidence>
<keyword evidence="1" id="KW-0472">Membrane</keyword>
<organism evidence="2 3">
    <name type="scientific">Allonocardiopsis opalescens</name>
    <dbReference type="NCBI Taxonomy" id="1144618"/>
    <lineage>
        <taxon>Bacteria</taxon>
        <taxon>Bacillati</taxon>
        <taxon>Actinomycetota</taxon>
        <taxon>Actinomycetes</taxon>
        <taxon>Streptosporangiales</taxon>
        <taxon>Allonocardiopsis</taxon>
    </lineage>
</organism>
<dbReference type="Proteomes" id="UP000237846">
    <property type="component" value="Unassembled WGS sequence"/>
</dbReference>
<accession>A0A2T0QD49</accession>
<keyword evidence="3" id="KW-1185">Reference proteome</keyword>